<protein>
    <submittedName>
        <fullName evidence="2">Putative secreted protein</fullName>
    </submittedName>
</protein>
<evidence type="ECO:0000256" key="1">
    <source>
        <dbReference type="SAM" id="MobiDB-lite"/>
    </source>
</evidence>
<dbReference type="EMBL" id="GIFC01003657">
    <property type="protein sequence ID" value="MXU85740.1"/>
    <property type="molecule type" value="Transcribed_RNA"/>
</dbReference>
<accession>A0A6B0UAQ5</accession>
<reference evidence="2" key="1">
    <citation type="submission" date="2019-12" db="EMBL/GenBank/DDBJ databases">
        <title>An insight into the sialome of adult female Ixodes ricinus ticks feeding for 6 days.</title>
        <authorList>
            <person name="Perner J."/>
            <person name="Ribeiro J.M.C."/>
        </authorList>
    </citation>
    <scope>NUCLEOTIDE SEQUENCE</scope>
    <source>
        <strain evidence="2">Semi-engorged</strain>
        <tissue evidence="2">Salivary glands</tissue>
    </source>
</reference>
<evidence type="ECO:0000313" key="2">
    <source>
        <dbReference type="EMBL" id="MXU85740.1"/>
    </source>
</evidence>
<dbReference type="AlphaFoldDB" id="A0A6B0UAQ5"/>
<proteinExistence type="predicted"/>
<name>A0A6B0UAQ5_IXORI</name>
<feature type="compositionally biased region" description="Basic residues" evidence="1">
    <location>
        <begin position="77"/>
        <end position="87"/>
    </location>
</feature>
<organism evidence="2">
    <name type="scientific">Ixodes ricinus</name>
    <name type="common">Common tick</name>
    <name type="synonym">Acarus ricinus</name>
    <dbReference type="NCBI Taxonomy" id="34613"/>
    <lineage>
        <taxon>Eukaryota</taxon>
        <taxon>Metazoa</taxon>
        <taxon>Ecdysozoa</taxon>
        <taxon>Arthropoda</taxon>
        <taxon>Chelicerata</taxon>
        <taxon>Arachnida</taxon>
        <taxon>Acari</taxon>
        <taxon>Parasitiformes</taxon>
        <taxon>Ixodida</taxon>
        <taxon>Ixodoidea</taxon>
        <taxon>Ixodidae</taxon>
        <taxon>Ixodinae</taxon>
        <taxon>Ixodes</taxon>
    </lineage>
</organism>
<feature type="region of interest" description="Disordered" evidence="1">
    <location>
        <begin position="48"/>
        <end position="87"/>
    </location>
</feature>
<feature type="region of interest" description="Disordered" evidence="1">
    <location>
        <begin position="1"/>
        <end position="32"/>
    </location>
</feature>
<dbReference type="PROSITE" id="PS51257">
    <property type="entry name" value="PROKAR_LIPOPROTEIN"/>
    <property type="match status" value="1"/>
</dbReference>
<sequence>MRKRRSCLTAPTGSAACACAGRPPTVQRPGGWREATLRPAVLSAWQHTAPAPAAQTVHTPLRTWPPETGRRGPPGGRRVRPPRRCAR</sequence>